<accession>A0A432Z0P2</accession>
<comment type="similarity">
    <text evidence="5 23">In the N-terminal section; belongs to the glycosyltransferase 51 family.</text>
</comment>
<comment type="function">
    <text evidence="1 23">Cell wall formation. Synthesis of cross-linked peptidoglycan from the lipid intermediates. The enzyme has a penicillin-insensitive transglycosylase N-terminal domain (formation of linear glycan strands) and a penicillin-sensitive transpeptidase C-terminal domain (cross-linking of the peptide subunits).</text>
</comment>
<dbReference type="GO" id="GO:0030288">
    <property type="term" value="C:outer membrane-bounded periplasmic space"/>
    <property type="evidence" value="ECO:0007669"/>
    <property type="project" value="TreeGrafter"/>
</dbReference>
<evidence type="ECO:0000256" key="7">
    <source>
        <dbReference type="ARBA" id="ARBA00022475"/>
    </source>
</evidence>
<feature type="domain" description="Penicillin-binding protein transpeptidase" evidence="26">
    <location>
        <begin position="410"/>
        <end position="651"/>
    </location>
</feature>
<dbReference type="InterPro" id="IPR001264">
    <property type="entry name" value="Glyco_trans_51"/>
</dbReference>
<dbReference type="SUPFAM" id="SSF53955">
    <property type="entry name" value="Lysozyme-like"/>
    <property type="match status" value="1"/>
</dbReference>
<evidence type="ECO:0000256" key="20">
    <source>
        <dbReference type="ARBA" id="ARBA00034000"/>
    </source>
</evidence>
<dbReference type="InterPro" id="IPR028166">
    <property type="entry name" value="UB2H"/>
</dbReference>
<evidence type="ECO:0000256" key="1">
    <source>
        <dbReference type="ARBA" id="ARBA00002624"/>
    </source>
</evidence>
<dbReference type="NCBIfam" id="TIGR02071">
    <property type="entry name" value="PBP_1b"/>
    <property type="match status" value="1"/>
</dbReference>
<organism evidence="29 30">
    <name type="scientific">Pseudidiomarina sediminum</name>
    <dbReference type="NCBI Taxonomy" id="431675"/>
    <lineage>
        <taxon>Bacteria</taxon>
        <taxon>Pseudomonadati</taxon>
        <taxon>Pseudomonadota</taxon>
        <taxon>Gammaproteobacteria</taxon>
        <taxon>Alteromonadales</taxon>
        <taxon>Idiomarinaceae</taxon>
        <taxon>Pseudidiomarina</taxon>
    </lineage>
</organism>
<dbReference type="GO" id="GO:0006508">
    <property type="term" value="P:proteolysis"/>
    <property type="evidence" value="ECO:0007669"/>
    <property type="project" value="UniProtKB-KW"/>
</dbReference>
<comment type="similarity">
    <text evidence="4 23">In the C-terminal section; belongs to the transpeptidase family.</text>
</comment>
<dbReference type="GO" id="GO:0008658">
    <property type="term" value="F:penicillin binding"/>
    <property type="evidence" value="ECO:0007669"/>
    <property type="project" value="UniProtKB-UniRule"/>
</dbReference>
<evidence type="ECO:0000256" key="11">
    <source>
        <dbReference type="ARBA" id="ARBA00022679"/>
    </source>
</evidence>
<dbReference type="GO" id="GO:0009252">
    <property type="term" value="P:peptidoglycan biosynthetic process"/>
    <property type="evidence" value="ECO:0007669"/>
    <property type="project" value="UniProtKB-UniRule"/>
</dbReference>
<dbReference type="InterPro" id="IPR036950">
    <property type="entry name" value="PBP_transglycosylase"/>
</dbReference>
<evidence type="ECO:0000256" key="3">
    <source>
        <dbReference type="ARBA" id="ARBA00004752"/>
    </source>
</evidence>
<dbReference type="GO" id="GO:0071555">
    <property type="term" value="P:cell wall organization"/>
    <property type="evidence" value="ECO:0007669"/>
    <property type="project" value="UniProtKB-UniRule"/>
</dbReference>
<protein>
    <recommendedName>
        <fullName evidence="6 22">Penicillin-binding protein 1B</fullName>
        <shortName evidence="23">PBP-1b</shortName>
        <shortName evidence="23">PBP1b</shortName>
    </recommendedName>
    <alternativeName>
        <fullName evidence="19 23">Murein polymerase</fullName>
    </alternativeName>
</protein>
<feature type="domain" description="Bifunctional transglycosylase second" evidence="28">
    <location>
        <begin position="52"/>
        <end position="136"/>
    </location>
</feature>
<evidence type="ECO:0000256" key="4">
    <source>
        <dbReference type="ARBA" id="ARBA00007090"/>
    </source>
</evidence>
<feature type="active site" description="Proton donor; for transglycosylase activity" evidence="24">
    <location>
        <position position="172"/>
    </location>
</feature>
<evidence type="ECO:0000313" key="29">
    <source>
        <dbReference type="EMBL" id="RUO69756.1"/>
    </source>
</evidence>
<dbReference type="EMBL" id="PIQE01000004">
    <property type="protein sequence ID" value="RUO69756.1"/>
    <property type="molecule type" value="Genomic_DNA"/>
</dbReference>
<dbReference type="UniPathway" id="UPA00219"/>
<dbReference type="Pfam" id="PF00905">
    <property type="entry name" value="Transpeptidase"/>
    <property type="match status" value="1"/>
</dbReference>
<dbReference type="Pfam" id="PF00912">
    <property type="entry name" value="Transgly"/>
    <property type="match status" value="1"/>
</dbReference>
<keyword evidence="18 23" id="KW-0961">Cell wall biogenesis/degradation</keyword>
<keyword evidence="25" id="KW-0812">Transmembrane</keyword>
<dbReference type="RefSeq" id="WP_026860799.1">
    <property type="nucleotide sequence ID" value="NZ_PIQE01000004.1"/>
</dbReference>
<keyword evidence="15 25" id="KW-0472">Membrane</keyword>
<keyword evidence="7" id="KW-1003">Cell membrane</keyword>
<dbReference type="Gene3D" id="3.40.710.10">
    <property type="entry name" value="DD-peptidase/beta-lactamase superfamily"/>
    <property type="match status" value="1"/>
</dbReference>
<evidence type="ECO:0000256" key="12">
    <source>
        <dbReference type="ARBA" id="ARBA00022801"/>
    </source>
</evidence>
<dbReference type="GO" id="GO:0009002">
    <property type="term" value="F:serine-type D-Ala-D-Ala carboxypeptidase activity"/>
    <property type="evidence" value="ECO:0007669"/>
    <property type="project" value="UniProtKB-EC"/>
</dbReference>
<evidence type="ECO:0000256" key="17">
    <source>
        <dbReference type="ARBA" id="ARBA00023268"/>
    </source>
</evidence>
<evidence type="ECO:0000256" key="23">
    <source>
        <dbReference type="PIRNR" id="PIRNR002799"/>
    </source>
</evidence>
<dbReference type="InterPro" id="IPR050396">
    <property type="entry name" value="Glycosyltr_51/Transpeptidase"/>
</dbReference>
<evidence type="ECO:0000313" key="30">
    <source>
        <dbReference type="Proteomes" id="UP000287022"/>
    </source>
</evidence>
<feature type="domain" description="Glycosyl transferase family 51" evidence="27">
    <location>
        <begin position="148"/>
        <end position="319"/>
    </location>
</feature>
<keyword evidence="8" id="KW-0121">Carboxypeptidase</keyword>
<keyword evidence="11 23" id="KW-0808">Transferase</keyword>
<dbReference type="STRING" id="1122124.GCA_000423165_02090"/>
<keyword evidence="12" id="KW-0378">Hydrolase</keyword>
<evidence type="ECO:0000256" key="2">
    <source>
        <dbReference type="ARBA" id="ARBA00004236"/>
    </source>
</evidence>
<evidence type="ECO:0000256" key="6">
    <source>
        <dbReference type="ARBA" id="ARBA00018637"/>
    </source>
</evidence>
<comment type="subcellular location">
    <subcellularLocation>
        <location evidence="2">Cell membrane</location>
    </subcellularLocation>
</comment>
<feature type="active site" description="Acyl-ester intermediate; for transpeptidase activity" evidence="24">
    <location>
        <position position="447"/>
    </location>
</feature>
<dbReference type="GO" id="GO:0009274">
    <property type="term" value="C:peptidoglycan-based cell wall"/>
    <property type="evidence" value="ECO:0007669"/>
    <property type="project" value="UniProtKB-UniRule"/>
</dbReference>
<evidence type="ECO:0000259" key="28">
    <source>
        <dbReference type="Pfam" id="PF14814"/>
    </source>
</evidence>
<sequence>MRYLLSLFIKLGIAALVAVVFYAIYLDSSLTKRFANERYEASAIVYARPLSLQPLQPLRQAQLLTELEQLRYRESASLSGSGTYRRSGNTVEIHRRPFDFLDGPQMAQKVRVVFDGGRIQRVVSLPDERMLEEFKLDPLLLGQITGDEGEDRLLVGLERVPSLLIETLLLVEDRDFYHHSGVSLSSIGRAAIANLAAMDTVQGGSTLTQQLVKNLYLTRERTLWRKANEALMALIIDFRFSKNEILETYFNEIYFGQDGGRAIHGIGLASRFYYGKQVEELSPAEIAMLVAIVKGPSYYNPHRYPERVKERRDMILQLMFGQQLISQQTYLAALEERVVAPKVARAGRASAPHYMAQVKQEMDAMQLPKSWAKDGLRVFTYFDPIAQRAAELSVTEQLPRLSKQAELQAAVVVANHQQGSLVALVGDRDPQQVGFNRATSALRQIGSLIKPVTYGLALAQPQQYSLATVLEDAPLQFETETGQIWQPENYDGEFRGNILLYDALVGSRNIPAVRLGLEVGLPAIIETLQASGVTTPIPKVPALTLGSVELSPVQVSELYGVFAHYGRYRSFKTIAGLTNHSGVGLYVHRPSSGVSVYDPLTIELVNYGLRGVVNEGTGRRLLQQFGQDALAGKSGTTNDYRDSWFVAYDEHNIVTAWLGRDDNQPIHLTGATGALPVVASTFSQLGVRPRDVTPPAPLEMRAFHPEKGVQIPMNCRSQRRFLSHPQPVAEGMNCAGEIEEKSWWQRIF</sequence>
<dbReference type="GO" id="GO:0005886">
    <property type="term" value="C:plasma membrane"/>
    <property type="evidence" value="ECO:0007669"/>
    <property type="project" value="UniProtKB-SubCell"/>
</dbReference>
<evidence type="ECO:0000256" key="8">
    <source>
        <dbReference type="ARBA" id="ARBA00022645"/>
    </source>
</evidence>
<keyword evidence="13 23" id="KW-0133">Cell shape</keyword>
<evidence type="ECO:0000256" key="14">
    <source>
        <dbReference type="ARBA" id="ARBA00022984"/>
    </source>
</evidence>
<keyword evidence="10 23" id="KW-0328">Glycosyltransferase</keyword>
<dbReference type="Pfam" id="PF14814">
    <property type="entry name" value="UB2H"/>
    <property type="match status" value="1"/>
</dbReference>
<evidence type="ECO:0000256" key="21">
    <source>
        <dbReference type="ARBA" id="ARBA00049902"/>
    </source>
</evidence>
<feature type="transmembrane region" description="Helical" evidence="25">
    <location>
        <begin position="7"/>
        <end position="26"/>
    </location>
</feature>
<evidence type="ECO:0000256" key="22">
    <source>
        <dbReference type="NCBIfam" id="TIGR02071"/>
    </source>
</evidence>
<name>A0A432Z0P2_9GAMM</name>
<comment type="caution">
    <text evidence="29">The sequence shown here is derived from an EMBL/GenBank/DDBJ whole genome shotgun (WGS) entry which is preliminary data.</text>
</comment>
<dbReference type="InterPro" id="IPR023346">
    <property type="entry name" value="Lysozyme-like_dom_sf"/>
</dbReference>
<dbReference type="GO" id="GO:0046677">
    <property type="term" value="P:response to antibiotic"/>
    <property type="evidence" value="ECO:0007669"/>
    <property type="project" value="UniProtKB-UniRule"/>
</dbReference>
<evidence type="ECO:0000256" key="5">
    <source>
        <dbReference type="ARBA" id="ARBA00007739"/>
    </source>
</evidence>
<dbReference type="PIRSF" id="PIRSF002799">
    <property type="entry name" value="PBP_1b"/>
    <property type="match status" value="1"/>
</dbReference>
<evidence type="ECO:0000256" key="25">
    <source>
        <dbReference type="SAM" id="Phobius"/>
    </source>
</evidence>
<dbReference type="InterPro" id="IPR012338">
    <property type="entry name" value="Beta-lactam/transpept-like"/>
</dbReference>
<evidence type="ECO:0000256" key="24">
    <source>
        <dbReference type="PIRSR" id="PIRSR002799-1"/>
    </source>
</evidence>
<dbReference type="Proteomes" id="UP000287022">
    <property type="component" value="Unassembled WGS sequence"/>
</dbReference>
<comment type="catalytic activity">
    <reaction evidence="20">
        <text>Preferential cleavage: (Ac)2-L-Lys-D-Ala-|-D-Ala. Also transpeptidation of peptidyl-alanyl moieties that are N-acyl substituents of D-alanine.</text>
        <dbReference type="EC" id="3.4.16.4"/>
    </reaction>
</comment>
<dbReference type="PANTHER" id="PTHR32282:SF11">
    <property type="entry name" value="PENICILLIN-BINDING PROTEIN 1B"/>
    <property type="match status" value="1"/>
</dbReference>
<evidence type="ECO:0000256" key="16">
    <source>
        <dbReference type="ARBA" id="ARBA00023251"/>
    </source>
</evidence>
<keyword evidence="9" id="KW-0645">Protease</keyword>
<dbReference type="AlphaFoldDB" id="A0A432Z0P2"/>
<comment type="pathway">
    <text evidence="3 23">Cell wall biogenesis; peptidoglycan biosynthesis.</text>
</comment>
<dbReference type="Gene3D" id="3.30.2060.10">
    <property type="entry name" value="Penicillin-binding protein 1b domain"/>
    <property type="match status" value="1"/>
</dbReference>
<evidence type="ECO:0000256" key="18">
    <source>
        <dbReference type="ARBA" id="ARBA00023316"/>
    </source>
</evidence>
<keyword evidence="14 23" id="KW-0573">Peptidoglycan synthesis</keyword>
<evidence type="ECO:0000256" key="19">
    <source>
        <dbReference type="ARBA" id="ARBA00032454"/>
    </source>
</evidence>
<evidence type="ECO:0000256" key="10">
    <source>
        <dbReference type="ARBA" id="ARBA00022676"/>
    </source>
</evidence>
<keyword evidence="16" id="KW-0046">Antibiotic resistance</keyword>
<keyword evidence="30" id="KW-1185">Reference proteome</keyword>
<evidence type="ECO:0000256" key="9">
    <source>
        <dbReference type="ARBA" id="ARBA00022670"/>
    </source>
</evidence>
<reference evidence="30" key="1">
    <citation type="journal article" date="2018" name="Front. Microbiol.">
        <title>Genome-Based Analysis Reveals the Taxonomy and Diversity of the Family Idiomarinaceae.</title>
        <authorList>
            <person name="Liu Y."/>
            <person name="Lai Q."/>
            <person name="Shao Z."/>
        </authorList>
    </citation>
    <scope>NUCLEOTIDE SEQUENCE [LARGE SCALE GENOMIC DNA]</scope>
    <source>
        <strain evidence="30">c121</strain>
    </source>
</reference>
<evidence type="ECO:0000256" key="15">
    <source>
        <dbReference type="ARBA" id="ARBA00023136"/>
    </source>
</evidence>
<dbReference type="InterPro" id="IPR001460">
    <property type="entry name" value="PCN-bd_Tpept"/>
</dbReference>
<dbReference type="GO" id="GO:0008360">
    <property type="term" value="P:regulation of cell shape"/>
    <property type="evidence" value="ECO:0007669"/>
    <property type="project" value="UniProtKB-UniRule"/>
</dbReference>
<dbReference type="SUPFAM" id="SSF56601">
    <property type="entry name" value="beta-lactamase/transpeptidase-like"/>
    <property type="match status" value="1"/>
</dbReference>
<evidence type="ECO:0000259" key="26">
    <source>
        <dbReference type="Pfam" id="PF00905"/>
    </source>
</evidence>
<dbReference type="InterPro" id="IPR011813">
    <property type="entry name" value="PBP_1b"/>
</dbReference>
<evidence type="ECO:0000256" key="13">
    <source>
        <dbReference type="ARBA" id="ARBA00022960"/>
    </source>
</evidence>
<gene>
    <name evidence="29" type="primary">mrcB</name>
    <name evidence="29" type="ORF">CWI80_11070</name>
</gene>
<dbReference type="GO" id="GO:0008955">
    <property type="term" value="F:peptidoglycan glycosyltransferase activity"/>
    <property type="evidence" value="ECO:0007669"/>
    <property type="project" value="UniProtKB-UniRule"/>
</dbReference>
<evidence type="ECO:0000259" key="27">
    <source>
        <dbReference type="Pfam" id="PF00912"/>
    </source>
</evidence>
<comment type="catalytic activity">
    <reaction evidence="21">
        <text>[GlcNAc-(1-&gt;4)-Mur2Ac(oyl-L-Ala-gamma-D-Glu-L-Lys-D-Ala-D-Ala)](n)-di-trans,octa-cis-undecaprenyl diphosphate + beta-D-GlcNAc-(1-&gt;4)-Mur2Ac(oyl-L-Ala-gamma-D-Glu-L-Lys-D-Ala-D-Ala)-di-trans,octa-cis-undecaprenyl diphosphate = [GlcNAc-(1-&gt;4)-Mur2Ac(oyl-L-Ala-gamma-D-Glu-L-Lys-D-Ala-D-Ala)](n+1)-di-trans,octa-cis-undecaprenyl diphosphate + di-trans,octa-cis-undecaprenyl diphosphate + H(+)</text>
        <dbReference type="Rhea" id="RHEA:23708"/>
        <dbReference type="Rhea" id="RHEA-COMP:9602"/>
        <dbReference type="Rhea" id="RHEA-COMP:9603"/>
        <dbReference type="ChEBI" id="CHEBI:15378"/>
        <dbReference type="ChEBI" id="CHEBI:58405"/>
        <dbReference type="ChEBI" id="CHEBI:60033"/>
        <dbReference type="ChEBI" id="CHEBI:78435"/>
        <dbReference type="EC" id="2.4.99.28"/>
    </reaction>
</comment>
<keyword evidence="25" id="KW-1133">Transmembrane helix</keyword>
<dbReference type="Gene3D" id="1.10.3810.10">
    <property type="entry name" value="Biosynthetic peptidoglycan transglycosylase-like"/>
    <property type="match status" value="1"/>
</dbReference>
<proteinExistence type="inferred from homology"/>
<keyword evidence="17" id="KW-0511">Multifunctional enzyme</keyword>
<dbReference type="PANTHER" id="PTHR32282">
    <property type="entry name" value="BINDING PROTEIN TRANSPEPTIDASE, PUTATIVE-RELATED"/>
    <property type="match status" value="1"/>
</dbReference>